<dbReference type="PANTHER" id="PTHR30537">
    <property type="entry name" value="HTH-TYPE TRANSCRIPTIONAL REGULATOR"/>
    <property type="match status" value="1"/>
</dbReference>
<dbReference type="InterPro" id="IPR000847">
    <property type="entry name" value="LysR_HTH_N"/>
</dbReference>
<dbReference type="CDD" id="cd08432">
    <property type="entry name" value="PBP2_GcdR_TrpI_HvrB_AmpR_like"/>
    <property type="match status" value="1"/>
</dbReference>
<evidence type="ECO:0000256" key="2">
    <source>
        <dbReference type="ARBA" id="ARBA00023015"/>
    </source>
</evidence>
<dbReference type="InterPro" id="IPR036388">
    <property type="entry name" value="WH-like_DNA-bd_sf"/>
</dbReference>
<dbReference type="Proteomes" id="UP001248067">
    <property type="component" value="Unassembled WGS sequence"/>
</dbReference>
<keyword evidence="4" id="KW-0804">Transcription</keyword>
<dbReference type="Pfam" id="PF00126">
    <property type="entry name" value="HTH_1"/>
    <property type="match status" value="1"/>
</dbReference>
<dbReference type="RefSeq" id="WP_175895145.1">
    <property type="nucleotide sequence ID" value="NZ_CADFDQ010000010.1"/>
</dbReference>
<keyword evidence="3" id="KW-0238">DNA-binding</keyword>
<name>A0ABU2EC40_9BURK</name>
<accession>A0ABU2EC40</accession>
<keyword evidence="2" id="KW-0805">Transcription regulation</keyword>
<keyword evidence="7" id="KW-1185">Reference proteome</keyword>
<feature type="domain" description="HTH lysR-type" evidence="5">
    <location>
        <begin position="5"/>
        <end position="62"/>
    </location>
</feature>
<gene>
    <name evidence="6" type="primary">gcvA_19</name>
    <name evidence="6" type="ORF">FEQ00_05589</name>
</gene>
<evidence type="ECO:0000256" key="4">
    <source>
        <dbReference type="ARBA" id="ARBA00023163"/>
    </source>
</evidence>
<reference evidence="6 7" key="1">
    <citation type="submission" date="2019-06" db="EMBL/GenBank/DDBJ databases">
        <title>Evolution of Burkholderia multivorans in the lungs of Cystic Fibrosis patients.</title>
        <authorList>
            <person name="Moreira L.M."/>
        </authorList>
    </citation>
    <scope>NUCLEOTIDE SEQUENCE [LARGE SCALE GENOMIC DNA]</scope>
    <source>
        <strain evidence="6 7">VC13239</strain>
    </source>
</reference>
<evidence type="ECO:0000259" key="5">
    <source>
        <dbReference type="PROSITE" id="PS50931"/>
    </source>
</evidence>
<dbReference type="InterPro" id="IPR005119">
    <property type="entry name" value="LysR_subst-bd"/>
</dbReference>
<proteinExistence type="inferred from homology"/>
<dbReference type="PANTHER" id="PTHR30537:SF74">
    <property type="entry name" value="HTH-TYPE TRANSCRIPTIONAL REGULATOR TRPI"/>
    <property type="match status" value="1"/>
</dbReference>
<dbReference type="SUPFAM" id="SSF53850">
    <property type="entry name" value="Periplasmic binding protein-like II"/>
    <property type="match status" value="1"/>
</dbReference>
<dbReference type="Pfam" id="PF03466">
    <property type="entry name" value="LysR_substrate"/>
    <property type="match status" value="1"/>
</dbReference>
<dbReference type="Gene3D" id="3.40.190.10">
    <property type="entry name" value="Periplasmic binding protein-like II"/>
    <property type="match status" value="2"/>
</dbReference>
<evidence type="ECO:0000256" key="3">
    <source>
        <dbReference type="ARBA" id="ARBA00023125"/>
    </source>
</evidence>
<evidence type="ECO:0000313" key="6">
    <source>
        <dbReference type="EMBL" id="MDR8757144.1"/>
    </source>
</evidence>
<protein>
    <submittedName>
        <fullName evidence="6">Glycine cleavage system transcriptional activator</fullName>
    </submittedName>
</protein>
<dbReference type="SUPFAM" id="SSF46785">
    <property type="entry name" value="Winged helix' DNA-binding domain"/>
    <property type="match status" value="1"/>
</dbReference>
<organism evidence="6 7">
    <name type="scientific">Burkholderia pseudomultivorans</name>
    <dbReference type="NCBI Taxonomy" id="1207504"/>
    <lineage>
        <taxon>Bacteria</taxon>
        <taxon>Pseudomonadati</taxon>
        <taxon>Pseudomonadota</taxon>
        <taxon>Betaproteobacteria</taxon>
        <taxon>Burkholderiales</taxon>
        <taxon>Burkholderiaceae</taxon>
        <taxon>Burkholderia</taxon>
        <taxon>Burkholderia cepacia complex</taxon>
    </lineage>
</organism>
<comment type="caution">
    <text evidence="6">The sequence shown here is derived from an EMBL/GenBank/DDBJ whole genome shotgun (WGS) entry which is preliminary data.</text>
</comment>
<dbReference type="InterPro" id="IPR058163">
    <property type="entry name" value="LysR-type_TF_proteobact-type"/>
</dbReference>
<sequence length="317" mass="35145">MSTLPPLRALQVFEAVGRCGGIAEAAKRLGISAGAVSQQMKLLEDTLGLSLLEKDGKRLRLTTAGRRYHERCADAFERLRIAHAEVERARHDRNLRISALPSLLSKWLAPRVIEWQQTYPELSVYLDGTHTEPFPDGCEIDFRISYGDRVADVDNAIELFRDAVVPACSPQLLRERAPLETPADLLPFPLISIDWQPKFASPPSWQDWFDAHGVDASAASPVRLALSLSSIAIQAAIDGHGFVLAQSSMICDDVAAGRLVVPIASGLLLPWPYFVAWKKSAFDKPECRSFHRWLLMRAREQQEISDRLIAASPTGTV</sequence>
<evidence type="ECO:0000313" key="7">
    <source>
        <dbReference type="Proteomes" id="UP001248067"/>
    </source>
</evidence>
<dbReference type="PROSITE" id="PS50931">
    <property type="entry name" value="HTH_LYSR"/>
    <property type="match status" value="1"/>
</dbReference>
<dbReference type="Gene3D" id="1.10.10.10">
    <property type="entry name" value="Winged helix-like DNA-binding domain superfamily/Winged helix DNA-binding domain"/>
    <property type="match status" value="1"/>
</dbReference>
<evidence type="ECO:0000256" key="1">
    <source>
        <dbReference type="ARBA" id="ARBA00009437"/>
    </source>
</evidence>
<dbReference type="InterPro" id="IPR036390">
    <property type="entry name" value="WH_DNA-bd_sf"/>
</dbReference>
<dbReference type="EMBL" id="VJSY01000054">
    <property type="protein sequence ID" value="MDR8757144.1"/>
    <property type="molecule type" value="Genomic_DNA"/>
</dbReference>
<comment type="similarity">
    <text evidence="1">Belongs to the LysR transcriptional regulatory family.</text>
</comment>